<dbReference type="VEuPathDB" id="FungiDB:RhiirFUN_013297"/>
<proteinExistence type="predicted"/>
<reference evidence="2" key="1">
    <citation type="submission" date="2013-07" db="EMBL/GenBank/DDBJ databases">
        <title>The genome of an arbuscular mycorrhizal fungus provides insights into the evolution of the oldest plant symbiosis.</title>
        <authorList>
            <consortium name="DOE Joint Genome Institute"/>
            <person name="Tisserant E."/>
            <person name="Malbreil M."/>
            <person name="Kuo A."/>
            <person name="Kohler A."/>
            <person name="Symeonidi A."/>
            <person name="Balestrini R."/>
            <person name="Charron P."/>
            <person name="Duensing N."/>
            <person name="Frei-dit-Frey N."/>
            <person name="Gianinazzi-Pearson V."/>
            <person name="Gilbert B."/>
            <person name="Handa Y."/>
            <person name="Hijri M."/>
            <person name="Kaul R."/>
            <person name="Kawaguchi M."/>
            <person name="Krajinski F."/>
            <person name="Lammers P."/>
            <person name="Lapierre D."/>
            <person name="Masclaux F.G."/>
            <person name="Murat C."/>
            <person name="Morin E."/>
            <person name="Ndikumana S."/>
            <person name="Pagni M."/>
            <person name="Petitpierre D."/>
            <person name="Requena N."/>
            <person name="Rosikiewicz P."/>
            <person name="Riley R."/>
            <person name="Saito K."/>
            <person name="San Clemente H."/>
            <person name="Shapiro H."/>
            <person name="van Tuinen D."/>
            <person name="Becard G."/>
            <person name="Bonfante P."/>
            <person name="Paszkowski U."/>
            <person name="Shachar-Hill Y."/>
            <person name="Young J.P."/>
            <person name="Sanders I.R."/>
            <person name="Henrissat B."/>
            <person name="Rensing S.A."/>
            <person name="Grigoriev I.V."/>
            <person name="Corradi N."/>
            <person name="Roux C."/>
            <person name="Martin F."/>
        </authorList>
    </citation>
    <scope>NUCLEOTIDE SEQUENCE</scope>
    <source>
        <strain evidence="2">DAOM 197198</strain>
    </source>
</reference>
<evidence type="ECO:0000256" key="1">
    <source>
        <dbReference type="SAM" id="Phobius"/>
    </source>
</evidence>
<keyword evidence="1" id="KW-0472">Membrane</keyword>
<dbReference type="HOGENOM" id="CLU_831933_0_0_1"/>
<keyword evidence="1" id="KW-1133">Transmembrane helix</keyword>
<dbReference type="EMBL" id="KI285804">
    <property type="protein sequence ID" value="ESA11623.1"/>
    <property type="molecule type" value="Genomic_DNA"/>
</dbReference>
<sequence>MNQSSGSSLTLPNWIFGVLISKKLLMFLLKMIVQKLRGNKMRPHFPFSNYLAGVSGGGKHRQHLELLCNIGQSILFSWKYGDHIGKELDIIRIINLRFERYDQQNQAFRMLDKVILSRGLLLIKVLTEKKISTPKEWLFIQLQMDEYKIRKILVLKAQVLCRRDYGEYKKSSGEKRNLLQAYTEHLTHLPVTCLIASTYMHMASALVLGKFQLPFLLQNDALWNIDAVIDLTDITPKTRIKRRPRNCASFVQKLILMRESKRRAIRNLGSLSVQIIMRKSKVPQRIKNTFMFQWSSHIELTGKRPELFRINEYSDYLVIIVDDRNMEYVFGPSG</sequence>
<dbReference type="AlphaFoldDB" id="U9TZ72"/>
<gene>
    <name evidence="2" type="ORF">GLOINDRAFT_323736</name>
</gene>
<name>U9TZ72_RHIID</name>
<evidence type="ECO:0000313" key="2">
    <source>
        <dbReference type="EMBL" id="ESA11623.1"/>
    </source>
</evidence>
<protein>
    <submittedName>
        <fullName evidence="2">Uncharacterized protein</fullName>
    </submittedName>
</protein>
<feature type="transmembrane region" description="Helical" evidence="1">
    <location>
        <begin position="14"/>
        <end position="33"/>
    </location>
</feature>
<keyword evidence="1" id="KW-0812">Transmembrane</keyword>
<organism evidence="2">
    <name type="scientific">Rhizophagus irregularis (strain DAOM 181602 / DAOM 197198 / MUCL 43194)</name>
    <name type="common">Arbuscular mycorrhizal fungus</name>
    <name type="synonym">Glomus intraradices</name>
    <dbReference type="NCBI Taxonomy" id="747089"/>
    <lineage>
        <taxon>Eukaryota</taxon>
        <taxon>Fungi</taxon>
        <taxon>Fungi incertae sedis</taxon>
        <taxon>Mucoromycota</taxon>
        <taxon>Glomeromycotina</taxon>
        <taxon>Glomeromycetes</taxon>
        <taxon>Glomerales</taxon>
        <taxon>Glomeraceae</taxon>
        <taxon>Rhizophagus</taxon>
    </lineage>
</organism>
<accession>U9TZ72</accession>